<dbReference type="PROSITE" id="PS50927">
    <property type="entry name" value="BULB_LECTIN"/>
    <property type="match status" value="1"/>
</dbReference>
<dbReference type="SUPFAM" id="SSF51110">
    <property type="entry name" value="alpha-D-mannose-specific plant lectins"/>
    <property type="match status" value="1"/>
</dbReference>
<dbReference type="AlphaFoldDB" id="A0A941EPR7"/>
<dbReference type="Gene3D" id="2.90.10.10">
    <property type="entry name" value="Bulb-type lectin domain"/>
    <property type="match status" value="3"/>
</dbReference>
<evidence type="ECO:0000259" key="1">
    <source>
        <dbReference type="PROSITE" id="PS50927"/>
    </source>
</evidence>
<dbReference type="Pfam" id="PF21962">
    <property type="entry name" value="DUF6924"/>
    <property type="match status" value="1"/>
</dbReference>
<reference evidence="2" key="1">
    <citation type="submission" date="2021-04" db="EMBL/GenBank/DDBJ databases">
        <title>Genome based classification of Actinospica acidithermotolerans sp. nov., an actinobacterium isolated from an Indonesian hot spring.</title>
        <authorList>
            <person name="Kusuma A.B."/>
            <person name="Putra K.E."/>
            <person name="Nafisah S."/>
            <person name="Loh J."/>
            <person name="Nouioui I."/>
            <person name="Goodfellow M."/>
        </authorList>
    </citation>
    <scope>NUCLEOTIDE SEQUENCE</scope>
    <source>
        <strain evidence="2">CSCA 57</strain>
    </source>
</reference>
<accession>A0A941EPR7</accession>
<organism evidence="2 3">
    <name type="scientific">Actinospica durhamensis</name>
    <dbReference type="NCBI Taxonomy" id="1508375"/>
    <lineage>
        <taxon>Bacteria</taxon>
        <taxon>Bacillati</taxon>
        <taxon>Actinomycetota</taxon>
        <taxon>Actinomycetes</taxon>
        <taxon>Catenulisporales</taxon>
        <taxon>Actinospicaceae</taxon>
        <taxon>Actinospica</taxon>
    </lineage>
</organism>
<sequence length="444" mass="47789">MSETASDGYALVLRPGQELSRRAVSSPSGEYSVVHQHDGNVVVYRNADRFVVWAAGTDFQRAPVNPGIVPTDALDRVHGLPGRLALERDGNLVVYSSAGAALWASHTADRQVSALMIHDRGRLVLRSERGTIPWSSSYPPPRWDGWNRVGDGRVLRRGQCLRNASLVSADGAYVFVVGEGAGAFLCRTDGPFLWAVNLGNGEGFELTEDGRLVARAADGLERPADALGVSASTAAELAARGAARMLVTDDGRLAIADEAGEILWALEAPIVRRTMPTPTTPLRARRPRIPPGVPKLPVGEDVPVIRTDFSDDEAWRDALARVSARYEWHGDEPLSVDVTAIEDRRYAGLTAAQLAVLVPAEADWPMLVVADAQTMAAPARHLLLVGLDEDSLGPTVRATPAAVVEIAINLWMGNMDWEDFAGDPDYDTYDPDAILTASGIPEPE</sequence>
<dbReference type="RefSeq" id="WP_212530158.1">
    <property type="nucleotide sequence ID" value="NZ_JAGSOG010000104.1"/>
</dbReference>
<protein>
    <recommendedName>
        <fullName evidence="1">Bulb-type lectin domain-containing protein</fullName>
    </recommendedName>
</protein>
<evidence type="ECO:0000313" key="3">
    <source>
        <dbReference type="Proteomes" id="UP000675781"/>
    </source>
</evidence>
<comment type="caution">
    <text evidence="2">The sequence shown here is derived from an EMBL/GenBank/DDBJ whole genome shotgun (WGS) entry which is preliminary data.</text>
</comment>
<dbReference type="InterPro" id="IPR001480">
    <property type="entry name" value="Bulb-type_lectin_dom"/>
</dbReference>
<keyword evidence="3" id="KW-1185">Reference proteome</keyword>
<feature type="domain" description="Bulb-type lectin" evidence="1">
    <location>
        <begin position="10"/>
        <end position="138"/>
    </location>
</feature>
<proteinExistence type="predicted"/>
<dbReference type="InterPro" id="IPR036426">
    <property type="entry name" value="Bulb-type_lectin_dom_sf"/>
</dbReference>
<name>A0A941EPR7_9ACTN</name>
<dbReference type="SMART" id="SM00108">
    <property type="entry name" value="B_lectin"/>
    <property type="match status" value="1"/>
</dbReference>
<evidence type="ECO:0000313" key="2">
    <source>
        <dbReference type="EMBL" id="MBR7835667.1"/>
    </source>
</evidence>
<gene>
    <name evidence="2" type="ORF">KDL01_20495</name>
</gene>
<dbReference type="Proteomes" id="UP000675781">
    <property type="component" value="Unassembled WGS sequence"/>
</dbReference>
<dbReference type="InterPro" id="IPR053832">
    <property type="entry name" value="DUF6924"/>
</dbReference>
<dbReference type="EMBL" id="JAGSOG010000104">
    <property type="protein sequence ID" value="MBR7835667.1"/>
    <property type="molecule type" value="Genomic_DNA"/>
</dbReference>